<feature type="region of interest" description="Disordered" evidence="1">
    <location>
        <begin position="22"/>
        <end position="51"/>
    </location>
</feature>
<keyword evidence="3" id="KW-1185">Reference proteome</keyword>
<evidence type="ECO:0000313" key="2">
    <source>
        <dbReference type="EMBL" id="MES0837324.1"/>
    </source>
</evidence>
<dbReference type="RefSeq" id="WP_352986177.1">
    <property type="nucleotide sequence ID" value="NZ_JBEQNA010000016.1"/>
</dbReference>
<sequence>MITAADETMIELFSGLPVRQSTKLVRQLRREGADPPLKGDRGNPPSKTVSR</sequence>
<evidence type="ECO:0000313" key="3">
    <source>
        <dbReference type="Proteomes" id="UP001432401"/>
    </source>
</evidence>
<feature type="compositionally biased region" description="Basic and acidic residues" evidence="1">
    <location>
        <begin position="28"/>
        <end position="41"/>
    </location>
</feature>
<evidence type="ECO:0008006" key="4">
    <source>
        <dbReference type="Google" id="ProtNLM"/>
    </source>
</evidence>
<proteinExistence type="predicted"/>
<comment type="caution">
    <text evidence="2">The sequence shown here is derived from an EMBL/GenBank/DDBJ whole genome shotgun (WGS) entry which is preliminary data.</text>
</comment>
<name>A0ABV2A1Z4_9ACTN</name>
<protein>
    <recommendedName>
        <fullName evidence="4">Transposase</fullName>
    </recommendedName>
</protein>
<accession>A0ABV2A1Z4</accession>
<dbReference type="Proteomes" id="UP001432401">
    <property type="component" value="Unassembled WGS sequence"/>
</dbReference>
<gene>
    <name evidence="2" type="ORF">ABUK86_26335</name>
</gene>
<reference evidence="2 3" key="1">
    <citation type="submission" date="2024-06" db="EMBL/GenBank/DDBJ databases">
        <authorList>
            <person name="Bataeva Y.V."/>
            <person name="Grigorian L.N."/>
            <person name="Solomentsev V.I."/>
        </authorList>
    </citation>
    <scope>NUCLEOTIDE SEQUENCE [LARGE SCALE GENOMIC DNA]</scope>
    <source>
        <strain evidence="3">SCPM-O-B-12605 (RCAM04882)</strain>
    </source>
</reference>
<evidence type="ECO:0000256" key="1">
    <source>
        <dbReference type="SAM" id="MobiDB-lite"/>
    </source>
</evidence>
<dbReference type="EMBL" id="JBEQNB010000017">
    <property type="protein sequence ID" value="MES0837324.1"/>
    <property type="molecule type" value="Genomic_DNA"/>
</dbReference>
<organism evidence="2 3">
    <name type="scientific">Nocardiopsis tropica</name>
    <dbReference type="NCBI Taxonomy" id="109330"/>
    <lineage>
        <taxon>Bacteria</taxon>
        <taxon>Bacillati</taxon>
        <taxon>Actinomycetota</taxon>
        <taxon>Actinomycetes</taxon>
        <taxon>Streptosporangiales</taxon>
        <taxon>Nocardiopsidaceae</taxon>
        <taxon>Nocardiopsis</taxon>
    </lineage>
</organism>